<dbReference type="PIRSF" id="PIRSF000103">
    <property type="entry name" value="HIBADH"/>
    <property type="match status" value="1"/>
</dbReference>
<dbReference type="InterPro" id="IPR015815">
    <property type="entry name" value="HIBADH-related"/>
</dbReference>
<dbReference type="SUPFAM" id="SSF48179">
    <property type="entry name" value="6-phosphogluconate dehydrogenase C-terminal domain-like"/>
    <property type="match status" value="1"/>
</dbReference>
<dbReference type="PANTHER" id="PTHR43580:SF2">
    <property type="entry name" value="CYTOKINE-LIKE NUCLEAR FACTOR N-PAC"/>
    <property type="match status" value="1"/>
</dbReference>
<dbReference type="RefSeq" id="WP_053332066.1">
    <property type="nucleotide sequence ID" value="NZ_CCEJ010000015.1"/>
</dbReference>
<dbReference type="Pfam" id="PF14833">
    <property type="entry name" value="NAD_binding_11"/>
    <property type="match status" value="1"/>
</dbReference>
<dbReference type="PANTHER" id="PTHR43580">
    <property type="entry name" value="OXIDOREDUCTASE GLYR1-RELATED"/>
    <property type="match status" value="1"/>
</dbReference>
<dbReference type="InterPro" id="IPR036291">
    <property type="entry name" value="NAD(P)-bd_dom_sf"/>
</dbReference>
<feature type="active site" evidence="3">
    <location>
        <position position="171"/>
    </location>
</feature>
<evidence type="ECO:0000259" key="5">
    <source>
        <dbReference type="Pfam" id="PF14833"/>
    </source>
</evidence>
<evidence type="ECO:0000256" key="2">
    <source>
        <dbReference type="ARBA" id="ARBA00023027"/>
    </source>
</evidence>
<dbReference type="Gene3D" id="1.10.1040.10">
    <property type="entry name" value="N-(1-d-carboxylethyl)-l-norvaline Dehydrogenase, domain 2"/>
    <property type="match status" value="1"/>
</dbReference>
<dbReference type="InterPro" id="IPR013328">
    <property type="entry name" value="6PGD_dom2"/>
</dbReference>
<dbReference type="eggNOG" id="COG2084">
    <property type="taxonomic scope" value="Bacteria"/>
</dbReference>
<keyword evidence="1 6" id="KW-0560">Oxidoreductase</keyword>
<protein>
    <submittedName>
        <fullName evidence="6">NAD-dependent oxidoreductase</fullName>
        <ecNumber evidence="6">1.1.-.-</ecNumber>
    </submittedName>
</protein>
<gene>
    <name evidence="6" type="ORF">CSEC_2443</name>
</gene>
<dbReference type="GO" id="GO:0016491">
    <property type="term" value="F:oxidoreductase activity"/>
    <property type="evidence" value="ECO:0007669"/>
    <property type="project" value="UniProtKB-KW"/>
</dbReference>
<proteinExistence type="predicted"/>
<dbReference type="EC" id="1.1.-.-" evidence="6"/>
<dbReference type="InterPro" id="IPR029154">
    <property type="entry name" value="HIBADH-like_NADP-bd"/>
</dbReference>
<dbReference type="InterPro" id="IPR051265">
    <property type="entry name" value="HIBADH-related_NP60_sf"/>
</dbReference>
<dbReference type="InterPro" id="IPR006115">
    <property type="entry name" value="6PGDH_NADP-bd"/>
</dbReference>
<dbReference type="GO" id="GO:0051287">
    <property type="term" value="F:NAD binding"/>
    <property type="evidence" value="ECO:0007669"/>
    <property type="project" value="InterPro"/>
</dbReference>
<reference evidence="6" key="1">
    <citation type="submission" date="2013-12" db="EMBL/GenBank/DDBJ databases">
        <authorList>
            <person name="Linke B."/>
        </authorList>
    </citation>
    <scope>NUCLEOTIDE SEQUENCE [LARGE SCALE GENOMIC DNA]</scope>
    <source>
        <strain evidence="6">CRIB-18</strain>
    </source>
</reference>
<reference evidence="6" key="2">
    <citation type="submission" date="2014-09" db="EMBL/GenBank/DDBJ databases">
        <title>Criblamydia sequanensis harbors a mega-plasmid encoding arsenite resistance.</title>
        <authorList>
            <person name="Bertelli C."/>
            <person name="Goesmann A."/>
            <person name="Greub G."/>
        </authorList>
    </citation>
    <scope>NUCLEOTIDE SEQUENCE [LARGE SCALE GENOMIC DNA]</scope>
    <source>
        <strain evidence="6">CRIB-18</strain>
    </source>
</reference>
<keyword evidence="2" id="KW-0520">NAD</keyword>
<dbReference type="EMBL" id="CCEJ010000015">
    <property type="protein sequence ID" value="CDR35249.1"/>
    <property type="molecule type" value="Genomic_DNA"/>
</dbReference>
<dbReference type="STRING" id="1437425.CSEC_2443"/>
<evidence type="ECO:0000313" key="7">
    <source>
        <dbReference type="Proteomes" id="UP000031552"/>
    </source>
</evidence>
<evidence type="ECO:0000313" key="6">
    <source>
        <dbReference type="EMBL" id="CDR35249.1"/>
    </source>
</evidence>
<feature type="domain" description="3-hydroxyisobutyrate dehydrogenase-like NAD-binding" evidence="5">
    <location>
        <begin position="167"/>
        <end position="282"/>
    </location>
</feature>
<evidence type="ECO:0000256" key="1">
    <source>
        <dbReference type="ARBA" id="ARBA00023002"/>
    </source>
</evidence>
<keyword evidence="7" id="KW-1185">Reference proteome</keyword>
<feature type="domain" description="6-phosphogluconate dehydrogenase NADP-binding" evidence="4">
    <location>
        <begin position="3"/>
        <end position="158"/>
    </location>
</feature>
<name>A0A090E449_9BACT</name>
<comment type="caution">
    <text evidence="6">The sequence shown here is derived from an EMBL/GenBank/DDBJ whole genome shotgun (WGS) entry which is preliminary data.</text>
</comment>
<dbReference type="Proteomes" id="UP000031552">
    <property type="component" value="Unassembled WGS sequence"/>
</dbReference>
<organism evidence="6 7">
    <name type="scientific">Candidatus Criblamydia sequanensis CRIB-18</name>
    <dbReference type="NCBI Taxonomy" id="1437425"/>
    <lineage>
        <taxon>Bacteria</taxon>
        <taxon>Pseudomonadati</taxon>
        <taxon>Chlamydiota</taxon>
        <taxon>Chlamydiia</taxon>
        <taxon>Parachlamydiales</taxon>
        <taxon>Candidatus Criblamydiaceae</taxon>
        <taxon>Candidatus Criblamydia</taxon>
    </lineage>
</organism>
<dbReference type="Gene3D" id="3.40.50.720">
    <property type="entry name" value="NAD(P)-binding Rossmann-like Domain"/>
    <property type="match status" value="1"/>
</dbReference>
<dbReference type="AlphaFoldDB" id="A0A090E449"/>
<sequence>MIIGFIGLGKMGTPIALNLLEGGVDLRVYNRSKPKLEPLILKGAKAVNQPKDLFNETNLVFSMLANDEALIDVTLGDGGLLETIQPGGIHVSLSTVSPETIKKLAERHHEKKATLLTATVFGRPDAAEKKQLWVCLAGESQAKQIAEPYLKMIGQKIYDFGVHPETANMVKISGNFLILSVIEMLSEAFSVVKENGGRPEEFLALMTETIFPSPVFKNYGKIINQEEFIPAGFQMKLGLKDLSLFLGLAEKSGLDLSFAKALRERLEKGIKNGLEDLDWSAISLFSQKP</sequence>
<accession>A0A090E449</accession>
<evidence type="ECO:0000256" key="3">
    <source>
        <dbReference type="PIRSR" id="PIRSR000103-1"/>
    </source>
</evidence>
<dbReference type="GO" id="GO:0050661">
    <property type="term" value="F:NADP binding"/>
    <property type="evidence" value="ECO:0007669"/>
    <property type="project" value="InterPro"/>
</dbReference>
<dbReference type="InterPro" id="IPR008927">
    <property type="entry name" value="6-PGluconate_DH-like_C_sf"/>
</dbReference>
<dbReference type="SUPFAM" id="SSF51735">
    <property type="entry name" value="NAD(P)-binding Rossmann-fold domains"/>
    <property type="match status" value="1"/>
</dbReference>
<dbReference type="Pfam" id="PF03446">
    <property type="entry name" value="NAD_binding_2"/>
    <property type="match status" value="1"/>
</dbReference>
<evidence type="ECO:0000259" key="4">
    <source>
        <dbReference type="Pfam" id="PF03446"/>
    </source>
</evidence>